<keyword evidence="1" id="KW-0732">Signal</keyword>
<evidence type="ECO:0000313" key="2">
    <source>
        <dbReference type="EMBL" id="TKC65436.1"/>
    </source>
</evidence>
<organism evidence="2 3">
    <name type="scientific">Pedobacter hiemivivus</name>
    <dbReference type="NCBI Taxonomy" id="2530454"/>
    <lineage>
        <taxon>Bacteria</taxon>
        <taxon>Pseudomonadati</taxon>
        <taxon>Bacteroidota</taxon>
        <taxon>Sphingobacteriia</taxon>
        <taxon>Sphingobacteriales</taxon>
        <taxon>Sphingobacteriaceae</taxon>
        <taxon>Pedobacter</taxon>
    </lineage>
</organism>
<gene>
    <name evidence="2" type="ORF">FBD94_02465</name>
</gene>
<proteinExistence type="predicted"/>
<evidence type="ECO:0000256" key="1">
    <source>
        <dbReference type="SAM" id="SignalP"/>
    </source>
</evidence>
<reference evidence="2 3" key="1">
    <citation type="submission" date="2019-04" db="EMBL/GenBank/DDBJ databases">
        <title>Pedobacter sp. RP-1-16 sp. nov., isolated from Arctic soil.</title>
        <authorList>
            <person name="Dahal R.H."/>
            <person name="Kim D.-U."/>
        </authorList>
    </citation>
    <scope>NUCLEOTIDE SEQUENCE [LARGE SCALE GENOMIC DNA]</scope>
    <source>
        <strain evidence="2 3">RP-1-16</strain>
    </source>
</reference>
<dbReference type="RefSeq" id="WP_136878939.1">
    <property type="nucleotide sequence ID" value="NZ_SWDX01000001.1"/>
</dbReference>
<accession>A0A4V5PFJ4</accession>
<protein>
    <recommendedName>
        <fullName evidence="4">Lipoprotein</fullName>
    </recommendedName>
</protein>
<sequence>MKTHYFVLLSFLILLASCNSAETAQQGEKSDSVHNTIDSAAVASDTLQRTKARAKYSEVIKIDYQKNREILGILPLLPDSALATWEWKKEEREEMLRSLAANNQFTDTIQTYTAINKLTPNYIEINVVDGNWTASLYKLAENHYIVITNDMVGDGNDINAFEVKGQQIQAISVDNLIGAKPGNLLLKNNSEKCKSVISEEEMGMFTYDLSDPSIISVSCYYVNKKENSDCFYGNEVFLKFNKDLKRFDFVKTGWRNFL</sequence>
<dbReference type="AlphaFoldDB" id="A0A4V5PFJ4"/>
<dbReference type="Proteomes" id="UP000309594">
    <property type="component" value="Unassembled WGS sequence"/>
</dbReference>
<feature type="chain" id="PRO_5020310479" description="Lipoprotein" evidence="1">
    <location>
        <begin position="22"/>
        <end position="258"/>
    </location>
</feature>
<name>A0A4V5PFJ4_9SPHI</name>
<evidence type="ECO:0000313" key="3">
    <source>
        <dbReference type="Proteomes" id="UP000309594"/>
    </source>
</evidence>
<feature type="signal peptide" evidence="1">
    <location>
        <begin position="1"/>
        <end position="21"/>
    </location>
</feature>
<comment type="caution">
    <text evidence="2">The sequence shown here is derived from an EMBL/GenBank/DDBJ whole genome shotgun (WGS) entry which is preliminary data.</text>
</comment>
<dbReference type="PROSITE" id="PS51257">
    <property type="entry name" value="PROKAR_LIPOPROTEIN"/>
    <property type="match status" value="1"/>
</dbReference>
<evidence type="ECO:0008006" key="4">
    <source>
        <dbReference type="Google" id="ProtNLM"/>
    </source>
</evidence>
<dbReference type="EMBL" id="SWDX01000001">
    <property type="protein sequence ID" value="TKC65436.1"/>
    <property type="molecule type" value="Genomic_DNA"/>
</dbReference>